<dbReference type="GO" id="GO:0016094">
    <property type="term" value="P:polyprenol biosynthetic process"/>
    <property type="evidence" value="ECO:0007669"/>
    <property type="project" value="TreeGrafter"/>
</dbReference>
<reference evidence="3 4" key="1">
    <citation type="submission" date="2019-06" db="EMBL/GenBank/DDBJ databases">
        <title>Martelella lutilitoris sp. nov., isolated from a tidal mudflat.</title>
        <authorList>
            <person name="Kim Y.-J."/>
        </authorList>
    </citation>
    <scope>NUCLEOTIDE SEQUENCE [LARGE SCALE GENOMIC DNA]</scope>
    <source>
        <strain evidence="3 4">GH2-6</strain>
    </source>
</reference>
<comment type="similarity">
    <text evidence="2">Belongs to the UPP synthase family.</text>
</comment>
<dbReference type="SUPFAM" id="SSF64005">
    <property type="entry name" value="Undecaprenyl diphosphate synthase"/>
    <property type="match status" value="1"/>
</dbReference>
<dbReference type="AlphaFoldDB" id="A0A5C4JMX2"/>
<dbReference type="PANTHER" id="PTHR10291:SF0">
    <property type="entry name" value="DEHYDRODOLICHYL DIPHOSPHATE SYNTHASE 2"/>
    <property type="match status" value="1"/>
</dbReference>
<dbReference type="EMBL" id="VCLB01000009">
    <property type="protein sequence ID" value="TNB46668.1"/>
    <property type="molecule type" value="Genomic_DNA"/>
</dbReference>
<dbReference type="NCBIfam" id="TIGR00055">
    <property type="entry name" value="uppS"/>
    <property type="match status" value="1"/>
</dbReference>
<comment type="caution">
    <text evidence="3">The sequence shown here is derived from an EMBL/GenBank/DDBJ whole genome shotgun (WGS) entry which is preliminary data.</text>
</comment>
<gene>
    <name evidence="3" type="ORF">FF124_16905</name>
</gene>
<dbReference type="CDD" id="cd00475">
    <property type="entry name" value="Cis_IPPS"/>
    <property type="match status" value="1"/>
</dbReference>
<feature type="binding site" evidence="2">
    <location>
        <begin position="192"/>
        <end position="194"/>
    </location>
    <ligand>
        <name>substrate</name>
    </ligand>
</feature>
<dbReference type="InterPro" id="IPR018520">
    <property type="entry name" value="UPP_synth-like_CS"/>
</dbReference>
<dbReference type="RefSeq" id="WP_138749656.1">
    <property type="nucleotide sequence ID" value="NZ_VCLB01000009.1"/>
</dbReference>
<feature type="binding site" evidence="2">
    <location>
        <position position="69"/>
    </location>
    <ligand>
        <name>substrate</name>
    </ligand>
</feature>
<feature type="binding site" evidence="2">
    <location>
        <position position="23"/>
    </location>
    <ligand>
        <name>substrate</name>
    </ligand>
</feature>
<feature type="active site" evidence="2">
    <location>
        <position position="18"/>
    </location>
</feature>
<dbReference type="EC" id="2.5.1.-" evidence="2"/>
<evidence type="ECO:0000256" key="2">
    <source>
        <dbReference type="HAMAP-Rule" id="MF_01139"/>
    </source>
</evidence>
<feature type="binding site" evidence="2">
    <location>
        <begin position="63"/>
        <end position="65"/>
    </location>
    <ligand>
        <name>substrate</name>
    </ligand>
</feature>
<feature type="binding site" evidence="2">
    <location>
        <position position="205"/>
    </location>
    <ligand>
        <name>Mg(2+)</name>
        <dbReference type="ChEBI" id="CHEBI:18420"/>
    </ligand>
</feature>
<protein>
    <recommendedName>
        <fullName evidence="2">Isoprenyl transferase</fullName>
        <ecNumber evidence="2">2.5.1.-</ecNumber>
    </recommendedName>
</protein>
<feature type="binding site" evidence="2">
    <location>
        <begin position="19"/>
        <end position="22"/>
    </location>
    <ligand>
        <name>substrate</name>
    </ligand>
</feature>
<name>A0A5C4JMX2_9HYPH</name>
<feature type="active site" description="Proton acceptor" evidence="2">
    <location>
        <position position="66"/>
    </location>
</feature>
<evidence type="ECO:0000313" key="3">
    <source>
        <dbReference type="EMBL" id="TNB46668.1"/>
    </source>
</evidence>
<organism evidence="3 4">
    <name type="scientific">Martelella lutilitoris</name>
    <dbReference type="NCBI Taxonomy" id="2583532"/>
    <lineage>
        <taxon>Bacteria</taxon>
        <taxon>Pseudomonadati</taxon>
        <taxon>Pseudomonadota</taxon>
        <taxon>Alphaproteobacteria</taxon>
        <taxon>Hyphomicrobiales</taxon>
        <taxon>Aurantimonadaceae</taxon>
        <taxon>Martelella</taxon>
    </lineage>
</organism>
<keyword evidence="2" id="KW-0460">Magnesium</keyword>
<evidence type="ECO:0000313" key="4">
    <source>
        <dbReference type="Proteomes" id="UP000307874"/>
    </source>
</evidence>
<comment type="function">
    <text evidence="2">Catalyzes the condensation of isopentenyl diphosphate (IPP) with allylic pyrophosphates generating different type of terpenoids.</text>
</comment>
<feature type="binding site" evidence="2">
    <location>
        <position position="31"/>
    </location>
    <ligand>
        <name>substrate</name>
    </ligand>
</feature>
<feature type="binding site" evidence="2">
    <location>
        <position position="186"/>
    </location>
    <ligand>
        <name>substrate</name>
    </ligand>
</feature>
<comment type="cofactor">
    <cofactor evidence="2">
        <name>Mg(2+)</name>
        <dbReference type="ChEBI" id="CHEBI:18420"/>
    </cofactor>
    <text evidence="2">Binds 2 magnesium ions per subunit.</text>
</comment>
<dbReference type="Pfam" id="PF01255">
    <property type="entry name" value="Prenyltransf"/>
    <property type="match status" value="1"/>
</dbReference>
<feature type="binding site" evidence="2">
    <location>
        <position position="35"/>
    </location>
    <ligand>
        <name>substrate</name>
    </ligand>
</feature>
<feature type="binding site" evidence="2">
    <location>
        <position position="18"/>
    </location>
    <ligand>
        <name>Mg(2+)</name>
        <dbReference type="ChEBI" id="CHEBI:18420"/>
    </ligand>
</feature>
<dbReference type="OrthoDB" id="4191603at2"/>
<dbReference type="Proteomes" id="UP000307874">
    <property type="component" value="Unassembled WGS sequence"/>
</dbReference>
<proteinExistence type="inferred from homology"/>
<dbReference type="Gene3D" id="3.40.1180.10">
    <property type="entry name" value="Decaprenyl diphosphate synthase-like"/>
    <property type="match status" value="1"/>
</dbReference>
<dbReference type="HAMAP" id="MF_01139">
    <property type="entry name" value="ISPT"/>
    <property type="match status" value="1"/>
</dbReference>
<dbReference type="PROSITE" id="PS01066">
    <property type="entry name" value="UPP_SYNTHASE"/>
    <property type="match status" value="1"/>
</dbReference>
<comment type="subunit">
    <text evidence="2">Homodimer.</text>
</comment>
<dbReference type="NCBIfam" id="NF011405">
    <property type="entry name" value="PRK14830.1"/>
    <property type="match status" value="1"/>
</dbReference>
<evidence type="ECO:0000256" key="1">
    <source>
        <dbReference type="ARBA" id="ARBA00022679"/>
    </source>
</evidence>
<dbReference type="NCBIfam" id="NF011408">
    <property type="entry name" value="PRK14834.1"/>
    <property type="match status" value="1"/>
</dbReference>
<dbReference type="FunFam" id="3.40.1180.10:FF:000001">
    <property type="entry name" value="(2E,6E)-farnesyl-diphosphate-specific ditrans,polycis-undecaprenyl-diphosphate synthase"/>
    <property type="match status" value="1"/>
</dbReference>
<dbReference type="InterPro" id="IPR001441">
    <property type="entry name" value="UPP_synth-like"/>
</dbReference>
<keyword evidence="1 2" id="KW-0808">Transferase</keyword>
<keyword evidence="4" id="KW-1185">Reference proteome</keyword>
<feature type="binding site" evidence="2">
    <location>
        <position position="67"/>
    </location>
    <ligand>
        <name>substrate</name>
    </ligand>
</feature>
<dbReference type="GO" id="GO:0000287">
    <property type="term" value="F:magnesium ion binding"/>
    <property type="evidence" value="ECO:0007669"/>
    <property type="project" value="UniProtKB-UniRule"/>
</dbReference>
<dbReference type="GO" id="GO:0005829">
    <property type="term" value="C:cytosol"/>
    <property type="evidence" value="ECO:0007669"/>
    <property type="project" value="TreeGrafter"/>
</dbReference>
<dbReference type="PANTHER" id="PTHR10291">
    <property type="entry name" value="DEHYDRODOLICHYL DIPHOSPHATE SYNTHASE FAMILY MEMBER"/>
    <property type="match status" value="1"/>
</dbReference>
<dbReference type="GO" id="GO:0008834">
    <property type="term" value="F:ditrans,polycis-undecaprenyl-diphosphate synthase [(2E,6E)-farnesyl-diphosphate specific] activity"/>
    <property type="evidence" value="ECO:0007669"/>
    <property type="project" value="TreeGrafter"/>
</dbReference>
<accession>A0A5C4JMX2</accession>
<sequence>MTPYADPAKPDHVAIIMDGNGRWASGRGLKRIFGHRKGVEAVRRAVEAARDTKIKHLTLFAFSSENWKRPADEVSDIMELIAIFIHRELQTYHRQNMRFQMIGERAGLGPKVLGALETAEELTRSNTGLHVVVAVNYGSRAEIARAAAALAREAVAGRISPEEIDEAMISGRLDTAGIPDPDLIIRTSGEQRLSNFLMWQSAYSELVFLPCLWPEFSRETFDEALAEYARRSRRFGGVVQPAAALTGS</sequence>
<dbReference type="InterPro" id="IPR036424">
    <property type="entry name" value="UPP_synth-like_sf"/>
</dbReference>
<keyword evidence="2" id="KW-0479">Metal-binding</keyword>